<gene>
    <name evidence="1" type="ORF">BDV27DRAFT_129907</name>
</gene>
<name>A0A5N7A1A8_9EURO</name>
<organism evidence="1 2">
    <name type="scientific">Aspergillus caelatus</name>
    <dbReference type="NCBI Taxonomy" id="61420"/>
    <lineage>
        <taxon>Eukaryota</taxon>
        <taxon>Fungi</taxon>
        <taxon>Dikarya</taxon>
        <taxon>Ascomycota</taxon>
        <taxon>Pezizomycotina</taxon>
        <taxon>Eurotiomycetes</taxon>
        <taxon>Eurotiomycetidae</taxon>
        <taxon>Eurotiales</taxon>
        <taxon>Aspergillaceae</taxon>
        <taxon>Aspergillus</taxon>
        <taxon>Aspergillus subgen. Circumdati</taxon>
    </lineage>
</organism>
<sequence length="56" mass="6200">MVQPLPVSPVVGQTFTINNGLQTPIICGLNLPVLFSIKIRKPLIFHRTIASILLFE</sequence>
<proteinExistence type="predicted"/>
<dbReference type="GeneID" id="43651758"/>
<accession>A0A5N7A1A8</accession>
<reference evidence="1 2" key="1">
    <citation type="submission" date="2019-04" db="EMBL/GenBank/DDBJ databases">
        <title>Friends and foes A comparative genomics studyof 23 Aspergillus species from section Flavi.</title>
        <authorList>
            <consortium name="DOE Joint Genome Institute"/>
            <person name="Kjaerbolling I."/>
            <person name="Vesth T."/>
            <person name="Frisvad J.C."/>
            <person name="Nybo J.L."/>
            <person name="Theobald S."/>
            <person name="Kildgaard S."/>
            <person name="Isbrandt T."/>
            <person name="Kuo A."/>
            <person name="Sato A."/>
            <person name="Lyhne E.K."/>
            <person name="Kogle M.E."/>
            <person name="Wiebenga A."/>
            <person name="Kun R.S."/>
            <person name="Lubbers R.J."/>
            <person name="Makela M.R."/>
            <person name="Barry K."/>
            <person name="Chovatia M."/>
            <person name="Clum A."/>
            <person name="Daum C."/>
            <person name="Haridas S."/>
            <person name="He G."/>
            <person name="LaButti K."/>
            <person name="Lipzen A."/>
            <person name="Mondo S."/>
            <person name="Riley R."/>
            <person name="Salamov A."/>
            <person name="Simmons B.A."/>
            <person name="Magnuson J.K."/>
            <person name="Henrissat B."/>
            <person name="Mortensen U.H."/>
            <person name="Larsen T.O."/>
            <person name="Devries R.P."/>
            <person name="Grigoriev I.V."/>
            <person name="Machida M."/>
            <person name="Baker S.E."/>
            <person name="Andersen M.R."/>
        </authorList>
    </citation>
    <scope>NUCLEOTIDE SEQUENCE [LARGE SCALE GENOMIC DNA]</scope>
    <source>
        <strain evidence="1 2">CBS 763.97</strain>
    </source>
</reference>
<evidence type="ECO:0000313" key="2">
    <source>
        <dbReference type="Proteomes" id="UP000326268"/>
    </source>
</evidence>
<keyword evidence="2" id="KW-1185">Reference proteome</keyword>
<dbReference type="EMBL" id="ML737675">
    <property type="protein sequence ID" value="KAE8363475.1"/>
    <property type="molecule type" value="Genomic_DNA"/>
</dbReference>
<dbReference type="Proteomes" id="UP000326268">
    <property type="component" value="Unassembled WGS sequence"/>
</dbReference>
<dbReference type="RefSeq" id="XP_031926556.1">
    <property type="nucleotide sequence ID" value="XM_032067312.1"/>
</dbReference>
<protein>
    <submittedName>
        <fullName evidence="1">Uncharacterized protein</fullName>
    </submittedName>
</protein>
<evidence type="ECO:0000313" key="1">
    <source>
        <dbReference type="EMBL" id="KAE8363475.1"/>
    </source>
</evidence>
<dbReference type="AlphaFoldDB" id="A0A5N7A1A8"/>